<evidence type="ECO:0000256" key="9">
    <source>
        <dbReference type="ARBA" id="ARBA00029996"/>
    </source>
</evidence>
<dbReference type="CDD" id="cd00609">
    <property type="entry name" value="AAT_like"/>
    <property type="match status" value="1"/>
</dbReference>
<dbReference type="NCBIfam" id="TIGR01140">
    <property type="entry name" value="L_thr_O3P_dcar"/>
    <property type="match status" value="1"/>
</dbReference>
<keyword evidence="7" id="KW-0663">Pyridoxal phosphate</keyword>
<dbReference type="UniPathway" id="UPA00148"/>
<dbReference type="EC" id="4.1.1.81" evidence="4"/>
<dbReference type="Gene3D" id="3.40.640.10">
    <property type="entry name" value="Type I PLP-dependent aspartate aminotransferase-like (Major domain)"/>
    <property type="match status" value="1"/>
</dbReference>
<comment type="pathway">
    <text evidence="3">Cofactor biosynthesis; adenosylcobalamin biosynthesis.</text>
</comment>
<comment type="cofactor">
    <cofactor evidence="1">
        <name>pyridoxal 5'-phosphate</name>
        <dbReference type="ChEBI" id="CHEBI:597326"/>
    </cofactor>
</comment>
<comment type="catalytic activity">
    <reaction evidence="11">
        <text>O-phospho-L-threonine + H(+) = (R)-1-aminopropan-2-yl phosphate + CO2</text>
        <dbReference type="Rhea" id="RHEA:11492"/>
        <dbReference type="ChEBI" id="CHEBI:15378"/>
        <dbReference type="ChEBI" id="CHEBI:16526"/>
        <dbReference type="ChEBI" id="CHEBI:58563"/>
        <dbReference type="ChEBI" id="CHEBI:58675"/>
        <dbReference type="EC" id="4.1.1.81"/>
    </reaction>
</comment>
<dbReference type="PROSITE" id="PS00105">
    <property type="entry name" value="AA_TRANSFER_CLASS_1"/>
    <property type="match status" value="1"/>
</dbReference>
<evidence type="ECO:0000313" key="13">
    <source>
        <dbReference type="EMBL" id="NNM72860.1"/>
    </source>
</evidence>
<dbReference type="Pfam" id="PF00155">
    <property type="entry name" value="Aminotran_1_2"/>
    <property type="match status" value="1"/>
</dbReference>
<evidence type="ECO:0000256" key="2">
    <source>
        <dbReference type="ARBA" id="ARBA00003444"/>
    </source>
</evidence>
<comment type="function">
    <text evidence="2">Decarboxylates L-threonine-O-3-phosphate to yield (R)-1-amino-2-propanol O-2-phosphate, the precursor for the linkage between the nucleotide loop and the corrin ring in cobalamin.</text>
</comment>
<accession>A0A849I9W0</accession>
<dbReference type="PANTHER" id="PTHR42885">
    <property type="entry name" value="HISTIDINOL-PHOSPHATE AMINOTRANSFERASE-RELATED"/>
    <property type="match status" value="1"/>
</dbReference>
<evidence type="ECO:0000256" key="3">
    <source>
        <dbReference type="ARBA" id="ARBA00004953"/>
    </source>
</evidence>
<dbReference type="InterPro" id="IPR004838">
    <property type="entry name" value="NHTrfase_class1_PyrdxlP-BS"/>
</dbReference>
<evidence type="ECO:0000313" key="14">
    <source>
        <dbReference type="Proteomes" id="UP000564885"/>
    </source>
</evidence>
<dbReference type="Gene3D" id="3.90.1150.10">
    <property type="entry name" value="Aspartate Aminotransferase, domain 1"/>
    <property type="match status" value="1"/>
</dbReference>
<proteinExistence type="predicted"/>
<comment type="caution">
    <text evidence="13">The sequence shown here is derived from an EMBL/GenBank/DDBJ whole genome shotgun (WGS) entry which is preliminary data.</text>
</comment>
<reference evidence="13 14" key="1">
    <citation type="submission" date="2020-04" db="EMBL/GenBank/DDBJ databases">
        <title>Enterovirga sp. isolate from soil.</title>
        <authorList>
            <person name="Chea S."/>
            <person name="Kim D.-U."/>
        </authorList>
    </citation>
    <scope>NUCLEOTIDE SEQUENCE [LARGE SCALE GENOMIC DNA]</scope>
    <source>
        <strain evidence="13 14">DB1703</strain>
    </source>
</reference>
<gene>
    <name evidence="13" type="ORF">HJG44_10780</name>
</gene>
<keyword evidence="8 13" id="KW-0456">Lyase</keyword>
<dbReference type="InterPro" id="IPR004839">
    <property type="entry name" value="Aminotransferase_I/II_large"/>
</dbReference>
<evidence type="ECO:0000256" key="7">
    <source>
        <dbReference type="ARBA" id="ARBA00022898"/>
    </source>
</evidence>
<evidence type="ECO:0000256" key="4">
    <source>
        <dbReference type="ARBA" id="ARBA00012285"/>
    </source>
</evidence>
<evidence type="ECO:0000259" key="12">
    <source>
        <dbReference type="Pfam" id="PF00155"/>
    </source>
</evidence>
<dbReference type="RefSeq" id="WP_171218382.1">
    <property type="nucleotide sequence ID" value="NZ_JABEPP010000003.1"/>
</dbReference>
<dbReference type="GO" id="GO:0030170">
    <property type="term" value="F:pyridoxal phosphate binding"/>
    <property type="evidence" value="ECO:0007669"/>
    <property type="project" value="InterPro"/>
</dbReference>
<evidence type="ECO:0000256" key="6">
    <source>
        <dbReference type="ARBA" id="ARBA00022573"/>
    </source>
</evidence>
<protein>
    <recommendedName>
        <fullName evidence="5">8-amino-7-oxononanoate synthase</fullName>
        <ecNumber evidence="4">4.1.1.81</ecNumber>
    </recommendedName>
    <alternativeName>
        <fullName evidence="10">Alpha-oxoamine synthase</fullName>
    </alternativeName>
    <alternativeName>
        <fullName evidence="9">L-threonine-O-3-phosphate decarboxylase</fullName>
    </alternativeName>
</protein>
<dbReference type="InterPro" id="IPR015424">
    <property type="entry name" value="PyrdxlP-dep_Trfase"/>
</dbReference>
<evidence type="ECO:0000256" key="11">
    <source>
        <dbReference type="ARBA" id="ARBA00048531"/>
    </source>
</evidence>
<dbReference type="InterPro" id="IPR015422">
    <property type="entry name" value="PyrdxlP-dep_Trfase_small"/>
</dbReference>
<organism evidence="13 14">
    <name type="scientific">Enterovirga aerilata</name>
    <dbReference type="NCBI Taxonomy" id="2730920"/>
    <lineage>
        <taxon>Bacteria</taxon>
        <taxon>Pseudomonadati</taxon>
        <taxon>Pseudomonadota</taxon>
        <taxon>Alphaproteobacteria</taxon>
        <taxon>Hyphomicrobiales</taxon>
        <taxon>Methylobacteriaceae</taxon>
        <taxon>Enterovirga</taxon>
    </lineage>
</organism>
<evidence type="ECO:0000256" key="8">
    <source>
        <dbReference type="ARBA" id="ARBA00023239"/>
    </source>
</evidence>
<dbReference type="SUPFAM" id="SSF53383">
    <property type="entry name" value="PLP-dependent transferases"/>
    <property type="match status" value="1"/>
</dbReference>
<dbReference type="InterPro" id="IPR005860">
    <property type="entry name" value="CobD"/>
</dbReference>
<dbReference type="InterPro" id="IPR015421">
    <property type="entry name" value="PyrdxlP-dep_Trfase_major"/>
</dbReference>
<dbReference type="AlphaFoldDB" id="A0A849I9W0"/>
<dbReference type="PANTHER" id="PTHR42885:SF1">
    <property type="entry name" value="THREONINE-PHOSPHATE DECARBOXYLASE"/>
    <property type="match status" value="1"/>
</dbReference>
<dbReference type="EMBL" id="JABEPP010000003">
    <property type="protein sequence ID" value="NNM72860.1"/>
    <property type="molecule type" value="Genomic_DNA"/>
</dbReference>
<dbReference type="GO" id="GO:0009236">
    <property type="term" value="P:cobalamin biosynthetic process"/>
    <property type="evidence" value="ECO:0007669"/>
    <property type="project" value="UniProtKB-UniPathway"/>
</dbReference>
<evidence type="ECO:0000256" key="10">
    <source>
        <dbReference type="ARBA" id="ARBA00031658"/>
    </source>
</evidence>
<name>A0A849I9W0_9HYPH</name>
<evidence type="ECO:0000256" key="5">
    <source>
        <dbReference type="ARBA" id="ARBA00016004"/>
    </source>
</evidence>
<dbReference type="GO" id="GO:0048472">
    <property type="term" value="F:threonine-phosphate decarboxylase activity"/>
    <property type="evidence" value="ECO:0007669"/>
    <property type="project" value="UniProtKB-EC"/>
</dbReference>
<dbReference type="Proteomes" id="UP000564885">
    <property type="component" value="Unassembled WGS sequence"/>
</dbReference>
<feature type="domain" description="Aminotransferase class I/classII large" evidence="12">
    <location>
        <begin position="67"/>
        <end position="312"/>
    </location>
</feature>
<evidence type="ECO:0000256" key="1">
    <source>
        <dbReference type="ARBA" id="ARBA00001933"/>
    </source>
</evidence>
<keyword evidence="6" id="KW-0169">Cobalamin biosynthesis</keyword>
<sequence length="347" mass="36714">MQHGGDLGEAASRFGGSDAAWLDLSTGINPHPWPVPDELRRTGWERLPSGSDLAHLIAAARTAYGVPPKAVIAAAPGTQTIIQWLPCLAPRRPVAIVGPTYTEHETVWRGHGFEVEQVRSLAEAGDGGRHVVVVNPNNPDGRVAGRAEILAAAANCRRHGTWLVVDESFADVEPGCSVVRDCGELPILVLRSFGKFYGLAGLRLGFAIAQPSIAEKVARALGLWPVSGPAIAVGTAALADTAWAAAMRGRLASEAEKLDALLAAAGLEVAGGTSLFRLVEHPRAGRLHEALASRRIWTRRFLWSPTLLRIGLPPDEAASVRLANGLSAALREIDAAYHDQGTRTGAP</sequence>
<keyword evidence="14" id="KW-1185">Reference proteome</keyword>